<reference evidence="2" key="2">
    <citation type="submission" date="2021-04" db="EMBL/GenBank/DDBJ databases">
        <authorList>
            <person name="Gilroy R."/>
        </authorList>
    </citation>
    <scope>NUCLEOTIDE SEQUENCE</scope>
    <source>
        <strain evidence="2">ChiSxjej3B15-24422</strain>
    </source>
</reference>
<evidence type="ECO:0000259" key="1">
    <source>
        <dbReference type="PROSITE" id="PS51186"/>
    </source>
</evidence>
<evidence type="ECO:0000313" key="3">
    <source>
        <dbReference type="Proteomes" id="UP000824007"/>
    </source>
</evidence>
<dbReference type="SUPFAM" id="SSF55729">
    <property type="entry name" value="Acyl-CoA N-acyltransferases (Nat)"/>
    <property type="match status" value="1"/>
</dbReference>
<dbReference type="Pfam" id="PF13527">
    <property type="entry name" value="Acetyltransf_9"/>
    <property type="match status" value="1"/>
</dbReference>
<dbReference type="GO" id="GO:0016747">
    <property type="term" value="F:acyltransferase activity, transferring groups other than amino-acyl groups"/>
    <property type="evidence" value="ECO:0007669"/>
    <property type="project" value="InterPro"/>
</dbReference>
<dbReference type="CDD" id="cd04301">
    <property type="entry name" value="NAT_SF"/>
    <property type="match status" value="1"/>
</dbReference>
<sequence length="396" mass="44873">MELIRADAGWKKEILRFADEVFGTDLPPGGFARLIPDVYGPDAPCDGNHWLILEEGRIRALLLTEPVSFVCGGDVLKGIGVGTVSVAEDARGRGYMQLLLKTVKEWMKKEGYAFAVLSGQRQRYAYWGYEPMEVCLTMQLEPGNGKHGLTRACADGQDAGISFSEMREGGEEETSACRLFESRPLHTKRKEQTFARHLKAGLCVPLTILRDGAFAGYLCESVRNGEPRITELELADPELYPAVMKAYWEKRAPEGFSVELAWYRTREFDFLEKICGRYLLRQGHQYDMADLKEVLRFFLRAKKELFGLSDGEWSFRVREEEGETALFSCSVKGEEIRVRRFSEEEADPAEWEKAEEWDKGELARFLFGTASFVRHRPGIPAGWLPLPLYLPSADAV</sequence>
<accession>A0A9D1YQU2</accession>
<proteinExistence type="predicted"/>
<dbReference type="PROSITE" id="PS51186">
    <property type="entry name" value="GNAT"/>
    <property type="match status" value="1"/>
</dbReference>
<reference evidence="2" key="1">
    <citation type="journal article" date="2021" name="PeerJ">
        <title>Extensive microbial diversity within the chicken gut microbiome revealed by metagenomics and culture.</title>
        <authorList>
            <person name="Gilroy R."/>
            <person name="Ravi A."/>
            <person name="Getino M."/>
            <person name="Pursley I."/>
            <person name="Horton D.L."/>
            <person name="Alikhan N.F."/>
            <person name="Baker D."/>
            <person name="Gharbi K."/>
            <person name="Hall N."/>
            <person name="Watson M."/>
            <person name="Adriaenssens E.M."/>
            <person name="Foster-Nyarko E."/>
            <person name="Jarju S."/>
            <person name="Secka A."/>
            <person name="Antonio M."/>
            <person name="Oren A."/>
            <person name="Chaudhuri R.R."/>
            <person name="La Ragione R."/>
            <person name="Hildebrand F."/>
            <person name="Pallen M.J."/>
        </authorList>
    </citation>
    <scope>NUCLEOTIDE SEQUENCE</scope>
    <source>
        <strain evidence="2">ChiSxjej3B15-24422</strain>
    </source>
</reference>
<feature type="domain" description="N-acetyltransferase" evidence="1">
    <location>
        <begin position="1"/>
        <end position="141"/>
    </location>
</feature>
<dbReference type="AlphaFoldDB" id="A0A9D1YQU2"/>
<dbReference type="EMBL" id="DXDD01000134">
    <property type="protein sequence ID" value="HIY61141.1"/>
    <property type="molecule type" value="Genomic_DNA"/>
</dbReference>
<dbReference type="Gene3D" id="3.40.630.30">
    <property type="match status" value="1"/>
</dbReference>
<dbReference type="InterPro" id="IPR016181">
    <property type="entry name" value="Acyl_CoA_acyltransferase"/>
</dbReference>
<gene>
    <name evidence="2" type="ORF">H9831_10770</name>
</gene>
<dbReference type="Proteomes" id="UP000824007">
    <property type="component" value="Unassembled WGS sequence"/>
</dbReference>
<comment type="caution">
    <text evidence="2">The sequence shown here is derived from an EMBL/GenBank/DDBJ whole genome shotgun (WGS) entry which is preliminary data.</text>
</comment>
<protein>
    <submittedName>
        <fullName evidence="2">GNAT family N-acetyltransferase</fullName>
    </submittedName>
</protein>
<dbReference type="InterPro" id="IPR000182">
    <property type="entry name" value="GNAT_dom"/>
</dbReference>
<name>A0A9D1YQU2_9FIRM</name>
<organism evidence="2 3">
    <name type="scientific">Candidatus Eisenbergiella pullistercoris</name>
    <dbReference type="NCBI Taxonomy" id="2838555"/>
    <lineage>
        <taxon>Bacteria</taxon>
        <taxon>Bacillati</taxon>
        <taxon>Bacillota</taxon>
        <taxon>Clostridia</taxon>
        <taxon>Lachnospirales</taxon>
        <taxon>Lachnospiraceae</taxon>
        <taxon>Eisenbergiella</taxon>
    </lineage>
</organism>
<evidence type="ECO:0000313" key="2">
    <source>
        <dbReference type="EMBL" id="HIY61141.1"/>
    </source>
</evidence>